<feature type="compositionally biased region" description="Polar residues" evidence="1">
    <location>
        <begin position="1"/>
        <end position="11"/>
    </location>
</feature>
<proteinExistence type="predicted"/>
<organism evidence="2 3">
    <name type="scientific">Daphnia magna</name>
    <dbReference type="NCBI Taxonomy" id="35525"/>
    <lineage>
        <taxon>Eukaryota</taxon>
        <taxon>Metazoa</taxon>
        <taxon>Ecdysozoa</taxon>
        <taxon>Arthropoda</taxon>
        <taxon>Crustacea</taxon>
        <taxon>Branchiopoda</taxon>
        <taxon>Diplostraca</taxon>
        <taxon>Cladocera</taxon>
        <taxon>Anomopoda</taxon>
        <taxon>Daphniidae</taxon>
        <taxon>Daphnia</taxon>
    </lineage>
</organism>
<sequence>MAENSPPSSASVKEKLKKSREREVECASNLQLLRQDLLKAQTAAIDVVLTHQKAVVKLDEKLKENAKDLKNVHVHFLSERETLLSSYVGSLLRKQREKPASKPVSQPDAPRIHGIRNERVTLNRTSTRLVEEEQS</sequence>
<gene>
    <name evidence="2" type="ORF">OUZ56_017168</name>
</gene>
<accession>A0ABR0ASA7</accession>
<feature type="region of interest" description="Disordered" evidence="1">
    <location>
        <begin position="1"/>
        <end position="20"/>
    </location>
</feature>
<comment type="caution">
    <text evidence="2">The sequence shown here is derived from an EMBL/GenBank/DDBJ whole genome shotgun (WGS) entry which is preliminary data.</text>
</comment>
<feature type="region of interest" description="Disordered" evidence="1">
    <location>
        <begin position="94"/>
        <end position="135"/>
    </location>
</feature>
<protein>
    <submittedName>
        <fullName evidence="2">Uncharacterized protein</fullName>
    </submittedName>
</protein>
<dbReference type="EMBL" id="JAOYFB010000038">
    <property type="protein sequence ID" value="KAK4028005.1"/>
    <property type="molecule type" value="Genomic_DNA"/>
</dbReference>
<evidence type="ECO:0000313" key="2">
    <source>
        <dbReference type="EMBL" id="KAK4028005.1"/>
    </source>
</evidence>
<dbReference type="Proteomes" id="UP001234178">
    <property type="component" value="Unassembled WGS sequence"/>
</dbReference>
<evidence type="ECO:0000256" key="1">
    <source>
        <dbReference type="SAM" id="MobiDB-lite"/>
    </source>
</evidence>
<name>A0ABR0ASA7_9CRUS</name>
<reference evidence="2 3" key="1">
    <citation type="journal article" date="2023" name="Nucleic Acids Res.">
        <title>The hologenome of Daphnia magna reveals possible DNA methylation and microbiome-mediated evolution of the host genome.</title>
        <authorList>
            <person name="Chaturvedi A."/>
            <person name="Li X."/>
            <person name="Dhandapani V."/>
            <person name="Marshall H."/>
            <person name="Kissane S."/>
            <person name="Cuenca-Cambronero M."/>
            <person name="Asole G."/>
            <person name="Calvet F."/>
            <person name="Ruiz-Romero M."/>
            <person name="Marangio P."/>
            <person name="Guigo R."/>
            <person name="Rago D."/>
            <person name="Mirbahai L."/>
            <person name="Eastwood N."/>
            <person name="Colbourne J.K."/>
            <person name="Zhou J."/>
            <person name="Mallon E."/>
            <person name="Orsini L."/>
        </authorList>
    </citation>
    <scope>NUCLEOTIDE SEQUENCE [LARGE SCALE GENOMIC DNA]</scope>
    <source>
        <strain evidence="2">LRV0_1</strain>
    </source>
</reference>
<keyword evidence="3" id="KW-1185">Reference proteome</keyword>
<evidence type="ECO:0000313" key="3">
    <source>
        <dbReference type="Proteomes" id="UP001234178"/>
    </source>
</evidence>